<dbReference type="STRING" id="512399.A8709_04570"/>
<evidence type="ECO:0000313" key="5">
    <source>
        <dbReference type="Proteomes" id="UP000093309"/>
    </source>
</evidence>
<dbReference type="Proteomes" id="UP000093309">
    <property type="component" value="Unassembled WGS sequence"/>
</dbReference>
<proteinExistence type="predicted"/>
<dbReference type="InterPro" id="IPR017850">
    <property type="entry name" value="Alkaline_phosphatase_core_sf"/>
</dbReference>
<dbReference type="GO" id="GO:0005737">
    <property type="term" value="C:cytoplasm"/>
    <property type="evidence" value="ECO:0007669"/>
    <property type="project" value="TreeGrafter"/>
</dbReference>
<dbReference type="PANTHER" id="PTHR45953:SF1">
    <property type="entry name" value="IDURONATE 2-SULFATASE"/>
    <property type="match status" value="1"/>
</dbReference>
<comment type="caution">
    <text evidence="4">The sequence shown here is derived from an EMBL/GenBank/DDBJ whole genome shotgun (WGS) entry which is preliminary data.</text>
</comment>
<protein>
    <recommendedName>
        <fullName evidence="3">Sulfatase N-terminal domain-containing protein</fullName>
    </recommendedName>
</protein>
<keyword evidence="1" id="KW-0479">Metal-binding</keyword>
<reference evidence="5" key="1">
    <citation type="submission" date="2016-05" db="EMBL/GenBank/DDBJ databases">
        <title>Paenibacillus oryzae. sp. nov., isolated from the rice root.</title>
        <authorList>
            <person name="Zhang J."/>
            <person name="Zhang X."/>
        </authorList>
    </citation>
    <scope>NUCLEOTIDE SEQUENCE [LARGE SCALE GENOMIC DNA]</scope>
    <source>
        <strain evidence="5">KCTC13222</strain>
    </source>
</reference>
<dbReference type="Gene3D" id="3.40.720.10">
    <property type="entry name" value="Alkaline Phosphatase, subunit A"/>
    <property type="match status" value="1"/>
</dbReference>
<evidence type="ECO:0000313" key="4">
    <source>
        <dbReference type="EMBL" id="OCT10981.1"/>
    </source>
</evidence>
<dbReference type="OrthoDB" id="9762324at2"/>
<accession>A0A1C0ZSC9</accession>
<gene>
    <name evidence="4" type="ORF">A8709_04570</name>
</gene>
<evidence type="ECO:0000259" key="3">
    <source>
        <dbReference type="Pfam" id="PF00884"/>
    </source>
</evidence>
<dbReference type="CDD" id="cd16033">
    <property type="entry name" value="sulfatase_like"/>
    <property type="match status" value="1"/>
</dbReference>
<dbReference type="InterPro" id="IPR000917">
    <property type="entry name" value="Sulfatase_N"/>
</dbReference>
<dbReference type="AlphaFoldDB" id="A0A1C0ZSC9"/>
<keyword evidence="5" id="KW-1185">Reference proteome</keyword>
<organism evidence="4 5">
    <name type="scientific">Paenibacillus pectinilyticus</name>
    <dbReference type="NCBI Taxonomy" id="512399"/>
    <lineage>
        <taxon>Bacteria</taxon>
        <taxon>Bacillati</taxon>
        <taxon>Bacillota</taxon>
        <taxon>Bacilli</taxon>
        <taxon>Bacillales</taxon>
        <taxon>Paenibacillaceae</taxon>
        <taxon>Paenibacillus</taxon>
    </lineage>
</organism>
<dbReference type="GO" id="GO:0046872">
    <property type="term" value="F:metal ion binding"/>
    <property type="evidence" value="ECO:0007669"/>
    <property type="project" value="UniProtKB-KW"/>
</dbReference>
<dbReference type="SUPFAM" id="SSF53649">
    <property type="entry name" value="Alkaline phosphatase-like"/>
    <property type="match status" value="1"/>
</dbReference>
<dbReference type="PANTHER" id="PTHR45953">
    <property type="entry name" value="IDURONATE 2-SULFATASE"/>
    <property type="match status" value="1"/>
</dbReference>
<dbReference type="Pfam" id="PF00884">
    <property type="entry name" value="Sulfatase"/>
    <property type="match status" value="1"/>
</dbReference>
<name>A0A1C0ZSC9_9BACL</name>
<keyword evidence="2" id="KW-0378">Hydrolase</keyword>
<dbReference type="GO" id="GO:0008484">
    <property type="term" value="F:sulfuric ester hydrolase activity"/>
    <property type="evidence" value="ECO:0007669"/>
    <property type="project" value="TreeGrafter"/>
</dbReference>
<dbReference type="EMBL" id="LYPC01000028">
    <property type="protein sequence ID" value="OCT10981.1"/>
    <property type="molecule type" value="Genomic_DNA"/>
</dbReference>
<feature type="domain" description="Sulfatase N-terminal" evidence="3">
    <location>
        <begin position="7"/>
        <end position="364"/>
    </location>
</feature>
<evidence type="ECO:0000256" key="1">
    <source>
        <dbReference type="ARBA" id="ARBA00022723"/>
    </source>
</evidence>
<evidence type="ECO:0000256" key="2">
    <source>
        <dbReference type="ARBA" id="ARBA00022801"/>
    </source>
</evidence>
<dbReference type="RefSeq" id="WP_065857598.1">
    <property type="nucleotide sequence ID" value="NZ_LYPC01000028.1"/>
</dbReference>
<sequence>MSATARPNILIFMTDQEQAQVTLPDHPCRTPNLDRIAAQGVRFTHVYPPMAHCCPARASFMTGLYPSQHGVYNNVDNDQAYRRGLKPGVETFSEKLAESGYDLYYSGKWHISAEERPTDRGWKEWLYVTEISKEQGDRRQMFRNKPSERGRTDRKRGELLRPGWGSKQLYGSTPAVYEEMKDYDIVQKGVEQLQKLKDSTDPWCVYIGVNGPHDPFIVPEKYATMYNPDDIPLPPNYHDALTDKPGVYRRMRKVFDQLTEQEVKESIAHYWGYCTMMDDLFGEVLQALEANGQMDNTLILFLSDHGEHAGAHGLYAKGISNFDEGYRVPCLISWPGHITQPGSSVDEFVTLMDIAPTLLEAAGAGPLAKCSGASLQPFLRGEKPEAWRSIMFTQCNGTEVLYTSRMVKDRKYKFVYNPADIDELYDLERDPHELVNIIDKPELEPVKERMYTRMWEQAYLYEDTIFNPYVTVATADYGPAIINE</sequence>